<keyword evidence="5" id="KW-1185">Reference proteome</keyword>
<gene>
    <name evidence="4" type="primary">US4</name>
</gene>
<evidence type="ECO:0000259" key="3">
    <source>
        <dbReference type="Pfam" id="PF01537"/>
    </source>
</evidence>
<evidence type="ECO:0000313" key="4">
    <source>
        <dbReference type="EMBL" id="SCO83638.1"/>
    </source>
</evidence>
<feature type="transmembrane region" description="Helical" evidence="2">
    <location>
        <begin position="402"/>
        <end position="426"/>
    </location>
</feature>
<keyword evidence="4" id="KW-0261">Viral envelope protein</keyword>
<feature type="domain" description="Herpesvirus glycoprotein D/GG/GX" evidence="3">
    <location>
        <begin position="64"/>
        <end position="174"/>
    </location>
</feature>
<dbReference type="InterPro" id="IPR002896">
    <property type="entry name" value="Herpes_glycop_dom"/>
</dbReference>
<reference evidence="4" key="1">
    <citation type="submission" date="2016-08" db="EMBL/GenBank/DDBJ databases">
        <authorList>
            <person name="Seilhamer J.J."/>
        </authorList>
    </citation>
    <scope>NUCLEOTIDE SEQUENCE [LARGE SCALE GENOMIC DNA]</scope>
    <source>
        <strain evidence="4">Lib01004</strain>
    </source>
</reference>
<proteinExistence type="predicted"/>
<dbReference type="KEGG" id="vg:30902419"/>
<protein>
    <submittedName>
        <fullName evidence="4">Envelope glycoprotein G</fullName>
    </submittedName>
</protein>
<keyword evidence="2" id="KW-0812">Transmembrane</keyword>
<dbReference type="Gene3D" id="2.70.230.10">
    <property type="match status" value="1"/>
</dbReference>
<organism evidence="4">
    <name type="scientific">Spheniscid alphaherpesvirus 1</name>
    <dbReference type="NCBI Taxonomy" id="2560777"/>
    <lineage>
        <taxon>Viruses</taxon>
        <taxon>Duplodnaviria</taxon>
        <taxon>Heunggongvirae</taxon>
        <taxon>Peploviricota</taxon>
        <taxon>Herviviricetes</taxon>
        <taxon>Herpesvirales</taxon>
        <taxon>Orthoherpesviridae</taxon>
        <taxon>Alphaherpesvirinae</taxon>
        <taxon>Mardivirus</taxon>
        <taxon>Mardivirus spheniscidalpha1</taxon>
    </lineage>
</organism>
<name>A0A1R3T493_9ALPH</name>
<dbReference type="SUPFAM" id="SSF48726">
    <property type="entry name" value="Immunoglobulin"/>
    <property type="match status" value="1"/>
</dbReference>
<dbReference type="Pfam" id="PF01537">
    <property type="entry name" value="Herpes_glycop_D"/>
    <property type="match status" value="1"/>
</dbReference>
<dbReference type="GO" id="GO:0019031">
    <property type="term" value="C:viral envelope"/>
    <property type="evidence" value="ECO:0007669"/>
    <property type="project" value="UniProtKB-KW"/>
</dbReference>
<keyword evidence="4" id="KW-0946">Virion</keyword>
<sequence>MNTKAVVFVAYIFACIGVTFSGLAPPELQSDQPKREGPKPFGEPINSPNPDESSRRNQTHNSTAETIEACTMSLLDTGITFEISGSGTNVSVGWFYLLNDSCSIPLLYREYANCTSFPPSPFTCSGYSNTRHHMDTLLEHTMVNMSLLFKPGTEDTGQYRVIVRAGNTSHISTVNLTVIRSPDPGCFSNYGINPRSEDTIPTQETVTTPAVSTTRGPYLDEQGNSIIIKNGSAHITSNGTSWTCIRISVSANAKVTRAPDPWLSIPDVDLGYNNDGSQSYDSALNTQVTVTDGPNHMTTPPAPACYIPEPWSMPPISSDFSSASGEQSLLVAHVISVFGLTPVRQNLSDIITSWLTNGNCTKVPNEEVSPSSNIVTQPSPTAAKQIAEKAGKQEKCGCPKEMILAAVVAYILCALGFISMGVYICVLRSQATSYRLALKYRPIIQAASENDGIDVALNRLI</sequence>
<keyword evidence="2" id="KW-0472">Membrane</keyword>
<evidence type="ECO:0000313" key="5">
    <source>
        <dbReference type="Proteomes" id="UP000203542"/>
    </source>
</evidence>
<dbReference type="GeneID" id="30902419"/>
<feature type="region of interest" description="Disordered" evidence="1">
    <location>
        <begin position="27"/>
        <end position="62"/>
    </location>
</feature>
<dbReference type="InterPro" id="IPR036179">
    <property type="entry name" value="Ig-like_dom_sf"/>
</dbReference>
<dbReference type="Proteomes" id="UP000203542">
    <property type="component" value="Segment"/>
</dbReference>
<dbReference type="GO" id="GO:0016020">
    <property type="term" value="C:membrane"/>
    <property type="evidence" value="ECO:0007669"/>
    <property type="project" value="InterPro"/>
</dbReference>
<keyword evidence="2" id="KW-1133">Transmembrane helix</keyword>
<evidence type="ECO:0000256" key="2">
    <source>
        <dbReference type="SAM" id="Phobius"/>
    </source>
</evidence>
<dbReference type="RefSeq" id="YP_009342419.1">
    <property type="nucleotide sequence ID" value="NC_033464.1"/>
</dbReference>
<dbReference type="OrthoDB" id="14841at10239"/>
<evidence type="ECO:0000256" key="1">
    <source>
        <dbReference type="SAM" id="MobiDB-lite"/>
    </source>
</evidence>
<accession>A0A1R3T493</accession>
<dbReference type="EMBL" id="LT608135">
    <property type="protein sequence ID" value="SCO83638.1"/>
    <property type="molecule type" value="Genomic_DNA"/>
</dbReference>